<dbReference type="InterPro" id="IPR042099">
    <property type="entry name" value="ANL_N_sf"/>
</dbReference>
<dbReference type="PANTHER" id="PTHR45527:SF1">
    <property type="entry name" value="FATTY ACID SYNTHASE"/>
    <property type="match status" value="1"/>
</dbReference>
<reference evidence="2 3" key="1">
    <citation type="submission" date="2018-05" db="EMBL/GenBank/DDBJ databases">
        <authorList>
            <person name="Goeker M."/>
            <person name="Huntemann M."/>
            <person name="Clum A."/>
            <person name="Pillay M."/>
            <person name="Palaniappan K."/>
            <person name="Varghese N."/>
            <person name="Mikhailova N."/>
            <person name="Stamatis D."/>
            <person name="Reddy T."/>
            <person name="Daum C."/>
            <person name="Shapiro N."/>
            <person name="Ivanova N."/>
            <person name="Kyrpides N."/>
            <person name="Woyke T."/>
        </authorList>
    </citation>
    <scope>NUCLEOTIDE SEQUENCE [LARGE SCALE GENOMIC DNA]</scope>
    <source>
        <strain evidence="2 3">DSM 26524</strain>
    </source>
</reference>
<keyword evidence="3" id="KW-1185">Reference proteome</keyword>
<name>A0AB73T336_9FIRM</name>
<evidence type="ECO:0000259" key="1">
    <source>
        <dbReference type="Pfam" id="PF00501"/>
    </source>
</evidence>
<dbReference type="InterPro" id="IPR020845">
    <property type="entry name" value="AMP-binding_CS"/>
</dbReference>
<dbReference type="EMBL" id="QGGY01000007">
    <property type="protein sequence ID" value="PWJ75101.1"/>
    <property type="molecule type" value="Genomic_DNA"/>
</dbReference>
<dbReference type="GO" id="GO:0043041">
    <property type="term" value="P:amino acid activation for nonribosomal peptide biosynthetic process"/>
    <property type="evidence" value="ECO:0007669"/>
    <property type="project" value="TreeGrafter"/>
</dbReference>
<dbReference type="SUPFAM" id="SSF56801">
    <property type="entry name" value="Acetyl-CoA synthetase-like"/>
    <property type="match status" value="1"/>
</dbReference>
<evidence type="ECO:0000313" key="3">
    <source>
        <dbReference type="Proteomes" id="UP000245412"/>
    </source>
</evidence>
<dbReference type="PROSITE" id="PS00455">
    <property type="entry name" value="AMP_BINDING"/>
    <property type="match status" value="1"/>
</dbReference>
<dbReference type="InterPro" id="IPR045851">
    <property type="entry name" value="AMP-bd_C_sf"/>
</dbReference>
<accession>A0AB73T336</accession>
<dbReference type="Proteomes" id="UP000245412">
    <property type="component" value="Unassembled WGS sequence"/>
</dbReference>
<evidence type="ECO:0000313" key="2">
    <source>
        <dbReference type="EMBL" id="PWJ75101.1"/>
    </source>
</evidence>
<dbReference type="Pfam" id="PF00501">
    <property type="entry name" value="AMP-binding"/>
    <property type="match status" value="1"/>
</dbReference>
<dbReference type="RefSeq" id="WP_109626882.1">
    <property type="nucleotide sequence ID" value="NZ_JANKBI010000007.1"/>
</dbReference>
<dbReference type="PANTHER" id="PTHR45527">
    <property type="entry name" value="NONRIBOSOMAL PEPTIDE SYNTHETASE"/>
    <property type="match status" value="1"/>
</dbReference>
<proteinExistence type="predicted"/>
<protein>
    <submittedName>
        <fullName evidence="2">Amino acid adenylation domain-containing protein</fullName>
    </submittedName>
</protein>
<dbReference type="GO" id="GO:0044550">
    <property type="term" value="P:secondary metabolite biosynthetic process"/>
    <property type="evidence" value="ECO:0007669"/>
    <property type="project" value="TreeGrafter"/>
</dbReference>
<gene>
    <name evidence="2" type="ORF">C7383_107108</name>
</gene>
<feature type="domain" description="AMP-dependent synthetase/ligase" evidence="1">
    <location>
        <begin position="9"/>
        <end position="350"/>
    </location>
</feature>
<dbReference type="Gene3D" id="3.30.300.30">
    <property type="match status" value="1"/>
</dbReference>
<comment type="caution">
    <text evidence="2">The sequence shown here is derived from an EMBL/GenBank/DDBJ whole genome shotgun (WGS) entry which is preliminary data.</text>
</comment>
<dbReference type="GO" id="GO:0005737">
    <property type="term" value="C:cytoplasm"/>
    <property type="evidence" value="ECO:0007669"/>
    <property type="project" value="TreeGrafter"/>
</dbReference>
<sequence length="494" mass="55509">MRNVLDWLDAAAKEAPQSAAFDQPDMGITWGEFQKRAREIGSFIAGRLPAQSPVLILMEKSPLCIAAMLGAVYANCFYTPVDSSIPEARMQMIVSVLQPGMVLCGGRFKETGLRLMPENTVCVTDDIPHQIDMPVLVKRSEEHIDNDLLYVLFTSGSTGVPKGVAITHRSVIDYIEWACEALCLPSGCRFASQAPFYFDNSVLDIYATMRMKGSLYLTPRVDFLFPKKLIKTLEQEKIDTVFWVPSALTALANSGVLTPGCLPQLCRVFFCGEVMPCRTLNMWKKVLPEADYVNMYGPTEITDVCTWYRVDRDFADTDNLPVGRPCANTRILLIDGEICVGGTCLSPGYYNAPEKTAEAFVQNPLRPQIPEIIYRTGDMGELNERGELMFLGRRDMQIKRSGYRIELGEVECALNSLSGVLLGCCYYDASRERIVGVYTGSADEKTVRLEIKKILPKYMIPDEWHRREFLPRTGSGKIDRLQVRREVEDEYSVI</sequence>
<organism evidence="2 3">
    <name type="scientific">Murimonas intestini</name>
    <dbReference type="NCBI Taxonomy" id="1337051"/>
    <lineage>
        <taxon>Bacteria</taxon>
        <taxon>Bacillati</taxon>
        <taxon>Bacillota</taxon>
        <taxon>Clostridia</taxon>
        <taxon>Lachnospirales</taxon>
        <taxon>Lachnospiraceae</taxon>
        <taxon>Murimonas</taxon>
    </lineage>
</organism>
<dbReference type="AlphaFoldDB" id="A0AB73T336"/>
<dbReference type="Gene3D" id="3.40.50.12780">
    <property type="entry name" value="N-terminal domain of ligase-like"/>
    <property type="match status" value="1"/>
</dbReference>
<dbReference type="InterPro" id="IPR000873">
    <property type="entry name" value="AMP-dep_synth/lig_dom"/>
</dbReference>
<dbReference type="GO" id="GO:0031177">
    <property type="term" value="F:phosphopantetheine binding"/>
    <property type="evidence" value="ECO:0007669"/>
    <property type="project" value="TreeGrafter"/>
</dbReference>